<keyword evidence="1" id="KW-0472">Membrane</keyword>
<gene>
    <name evidence="2" type="ORF">NIOZUU159_00188</name>
</gene>
<feature type="transmembrane region" description="Helical" evidence="1">
    <location>
        <begin position="6"/>
        <end position="27"/>
    </location>
</feature>
<accession>A0A7S9XE94</accession>
<proteinExistence type="predicted"/>
<keyword evidence="1" id="KW-0812">Transmembrane</keyword>
<keyword evidence="1" id="KW-1133">Transmembrane helix</keyword>
<sequence>MTLTKYLPHILIVVFLLFFAIIGYLVWNYIDKQDNLEAIKPASNNICMSVDDFNRLKKTTIPQTKSDTDTIARDRKVLDDDLYPPLNRGDTRSHTNLANNINRRRMYVNTQETGDTFRLVAYITSTSDKKDSGNNNWKLFARQKDRHFSEFYMIPTDNTNDLKISINNDNIVGYKLRDVYDIPQQLTFNTPLLNKDPYDVVEVPKADLSRSADYI</sequence>
<name>A0A7S9XE94_9VIRU</name>
<protein>
    <submittedName>
        <fullName evidence="2">Uncharacterized protein</fullName>
    </submittedName>
</protein>
<evidence type="ECO:0000313" key="2">
    <source>
        <dbReference type="EMBL" id="QPI16694.1"/>
    </source>
</evidence>
<evidence type="ECO:0000256" key="1">
    <source>
        <dbReference type="SAM" id="Phobius"/>
    </source>
</evidence>
<dbReference type="EMBL" id="MW030595">
    <property type="protein sequence ID" value="QPI16694.1"/>
    <property type="molecule type" value="Genomic_DNA"/>
</dbReference>
<organism evidence="2">
    <name type="scientific">Virus NIOZ-UU159</name>
    <dbReference type="NCBI Taxonomy" id="2763270"/>
    <lineage>
        <taxon>Viruses</taxon>
    </lineage>
</organism>
<reference evidence="2" key="1">
    <citation type="submission" date="2020-08" db="EMBL/GenBank/DDBJ databases">
        <title>Bridging the membrane lipid divide: bacteria of the FCB group superphylum have the potential to synthesize archaeal ether lipids.</title>
        <authorList>
            <person name="Villanueva L."/>
            <person name="von Meijenfeldt F.A.B."/>
            <person name="Westbye A.B."/>
            <person name="Yadav S."/>
            <person name="Hopmans E.C."/>
            <person name="Dutilh B.E."/>
            <person name="Sinninghe Damste J.S."/>
        </authorList>
    </citation>
    <scope>NUCLEOTIDE SEQUENCE</scope>
    <source>
        <strain evidence="2">NIOZ-UU159</strain>
    </source>
</reference>